<evidence type="ECO:0000256" key="1">
    <source>
        <dbReference type="ARBA" id="ARBA00022691"/>
    </source>
</evidence>
<evidence type="ECO:0000259" key="5">
    <source>
        <dbReference type="PROSITE" id="PS51918"/>
    </source>
</evidence>
<dbReference type="InterPro" id="IPR007197">
    <property type="entry name" value="rSAM"/>
</dbReference>
<dbReference type="Gene3D" id="3.20.20.70">
    <property type="entry name" value="Aldolase class I"/>
    <property type="match status" value="1"/>
</dbReference>
<dbReference type="Pfam" id="PF04055">
    <property type="entry name" value="Radical_SAM"/>
    <property type="match status" value="1"/>
</dbReference>
<reference evidence="7" key="1">
    <citation type="submission" date="2017-09" db="EMBL/GenBank/DDBJ databases">
        <title>Depth-based differentiation of microbial function through sediment-hosted aquifers and enrichment of novel symbionts in the deep terrestrial subsurface.</title>
        <authorList>
            <person name="Probst A.J."/>
            <person name="Ladd B."/>
            <person name="Jarett J.K."/>
            <person name="Geller-Mcgrath D.E."/>
            <person name="Sieber C.M.K."/>
            <person name="Emerson J.B."/>
            <person name="Anantharaman K."/>
            <person name="Thomas B.C."/>
            <person name="Malmstrom R."/>
            <person name="Stieglmeier M."/>
            <person name="Klingl A."/>
            <person name="Woyke T."/>
            <person name="Ryan C.M."/>
            <person name="Banfield J.F."/>
        </authorList>
    </citation>
    <scope>NUCLEOTIDE SEQUENCE [LARGE SCALE GENOMIC DNA]</scope>
</reference>
<gene>
    <name evidence="6" type="ORF">COS18_01370</name>
</gene>
<dbReference type="InterPro" id="IPR013785">
    <property type="entry name" value="Aldolase_TIM"/>
</dbReference>
<comment type="caution">
    <text evidence="6">The sequence shown here is derived from an EMBL/GenBank/DDBJ whole genome shotgun (WGS) entry which is preliminary data.</text>
</comment>
<dbReference type="InterPro" id="IPR058240">
    <property type="entry name" value="rSAM_sf"/>
</dbReference>
<keyword evidence="1" id="KW-0949">S-adenosyl-L-methionine</keyword>
<evidence type="ECO:0000313" key="7">
    <source>
        <dbReference type="Proteomes" id="UP000228896"/>
    </source>
</evidence>
<dbReference type="Proteomes" id="UP000228896">
    <property type="component" value="Unassembled WGS sequence"/>
</dbReference>
<dbReference type="PROSITE" id="PS51918">
    <property type="entry name" value="RADICAL_SAM"/>
    <property type="match status" value="1"/>
</dbReference>
<name>A0A2M7DQ99_9BACT</name>
<dbReference type="GO" id="GO:0003824">
    <property type="term" value="F:catalytic activity"/>
    <property type="evidence" value="ECO:0007669"/>
    <property type="project" value="InterPro"/>
</dbReference>
<evidence type="ECO:0000256" key="2">
    <source>
        <dbReference type="ARBA" id="ARBA00022723"/>
    </source>
</evidence>
<accession>A0A2M7DQ99</accession>
<evidence type="ECO:0000256" key="3">
    <source>
        <dbReference type="ARBA" id="ARBA00023004"/>
    </source>
</evidence>
<dbReference type="GO" id="GO:0046872">
    <property type="term" value="F:metal ion binding"/>
    <property type="evidence" value="ECO:0007669"/>
    <property type="project" value="UniProtKB-KW"/>
</dbReference>
<organism evidence="6 7">
    <name type="scientific">Candidatus Falkowbacteria bacterium CG02_land_8_20_14_3_00_36_14</name>
    <dbReference type="NCBI Taxonomy" id="1974560"/>
    <lineage>
        <taxon>Bacteria</taxon>
        <taxon>Candidatus Falkowiibacteriota</taxon>
    </lineage>
</organism>
<protein>
    <recommendedName>
        <fullName evidence="5">Radical SAM core domain-containing protein</fullName>
    </recommendedName>
</protein>
<keyword evidence="4" id="KW-0411">Iron-sulfur</keyword>
<keyword evidence="2" id="KW-0479">Metal-binding</keyword>
<evidence type="ECO:0000256" key="4">
    <source>
        <dbReference type="ARBA" id="ARBA00023014"/>
    </source>
</evidence>
<keyword evidence="3" id="KW-0408">Iron</keyword>
<proteinExistence type="predicted"/>
<dbReference type="AlphaFoldDB" id="A0A2M7DQ99"/>
<dbReference type="EMBL" id="PETS01000024">
    <property type="protein sequence ID" value="PIV51957.1"/>
    <property type="molecule type" value="Genomic_DNA"/>
</dbReference>
<feature type="domain" description="Radical SAM core" evidence="5">
    <location>
        <begin position="19"/>
        <end position="255"/>
    </location>
</feature>
<dbReference type="InterPro" id="IPR050377">
    <property type="entry name" value="Radical_SAM_PqqE_MftC-like"/>
</dbReference>
<dbReference type="CDD" id="cd01335">
    <property type="entry name" value="Radical_SAM"/>
    <property type="match status" value="1"/>
</dbReference>
<dbReference type="SFLD" id="SFLDS00029">
    <property type="entry name" value="Radical_SAM"/>
    <property type="match status" value="1"/>
</dbReference>
<dbReference type="SFLD" id="SFLDG01067">
    <property type="entry name" value="SPASM/twitch_domain_containing"/>
    <property type="match status" value="1"/>
</dbReference>
<dbReference type="PANTHER" id="PTHR11228">
    <property type="entry name" value="RADICAL SAM DOMAIN PROTEIN"/>
    <property type="match status" value="1"/>
</dbReference>
<dbReference type="PANTHER" id="PTHR11228:SF7">
    <property type="entry name" value="PQQA PEPTIDE CYCLASE"/>
    <property type="match status" value="1"/>
</dbReference>
<sequence>MLNLILKGSAPYLNNERKFGEKEIDYIMLNLPFLCNYNCLKCCNRFRKHKGGLFKLNKIEKAILKCKKLDARVVVIAGEGEPTLYKNIKKLIRFINKNKLIPYIFTNGSNLNKAMATFLAKNNTTLIINIDSLDEDKYDKYVQKKGAFKNLITNFSITKKIYKNKIYQSGKNKITSLAINLVLNNENYDQIAKIKQFCEDNAVFVVNQPINIGSASKGWGKFNQTKNFNIGKDVSYPLGTLRKGKECSYMRNGISIGSSGKILTCAYALETENFYGDINDDIKLEHKKVMRSVDDFYKQYGKSRCILRHPQYQKFIKFINKNSK</sequence>
<dbReference type="GO" id="GO:0051536">
    <property type="term" value="F:iron-sulfur cluster binding"/>
    <property type="evidence" value="ECO:0007669"/>
    <property type="project" value="UniProtKB-KW"/>
</dbReference>
<dbReference type="SUPFAM" id="SSF102114">
    <property type="entry name" value="Radical SAM enzymes"/>
    <property type="match status" value="1"/>
</dbReference>
<evidence type="ECO:0000313" key="6">
    <source>
        <dbReference type="EMBL" id="PIV51957.1"/>
    </source>
</evidence>